<dbReference type="EMBL" id="KL660743">
    <property type="protein sequence ID" value="KFA63306.1"/>
    <property type="molecule type" value="Genomic_DNA"/>
</dbReference>
<feature type="non-terminal residue" evidence="7">
    <location>
        <position position="1"/>
    </location>
</feature>
<comment type="cofactor">
    <cofactor evidence="1">
        <name>FAD</name>
        <dbReference type="ChEBI" id="CHEBI:57692"/>
    </cofactor>
</comment>
<dbReference type="InterPro" id="IPR050416">
    <property type="entry name" value="FAD-linked_Oxidoreductase"/>
</dbReference>
<dbReference type="Proteomes" id="UP000028524">
    <property type="component" value="Unassembled WGS sequence"/>
</dbReference>
<dbReference type="HOGENOM" id="CLU_018354_0_2_1"/>
<accession>A0A084QH71</accession>
<keyword evidence="3" id="KW-0285">Flavoprotein</keyword>
<reference evidence="7 8" key="1">
    <citation type="journal article" date="2014" name="BMC Genomics">
        <title>Comparative genome sequencing reveals chemotype-specific gene clusters in the toxigenic black mold Stachybotrys.</title>
        <authorList>
            <person name="Semeiks J."/>
            <person name="Borek D."/>
            <person name="Otwinowski Z."/>
            <person name="Grishin N.V."/>
        </authorList>
    </citation>
    <scope>NUCLEOTIDE SEQUENCE [LARGE SCALE GENOMIC DNA]</scope>
    <source>
        <strain evidence="7 8">IBT 40285</strain>
    </source>
</reference>
<evidence type="ECO:0000256" key="4">
    <source>
        <dbReference type="ARBA" id="ARBA00022827"/>
    </source>
</evidence>
<dbReference type="GO" id="GO:0071949">
    <property type="term" value="F:FAD binding"/>
    <property type="evidence" value="ECO:0007669"/>
    <property type="project" value="InterPro"/>
</dbReference>
<dbReference type="PANTHER" id="PTHR42973:SF39">
    <property type="entry name" value="FAD-BINDING PCMH-TYPE DOMAIN-CONTAINING PROTEIN"/>
    <property type="match status" value="1"/>
</dbReference>
<proteinExistence type="inferred from homology"/>
<dbReference type="Gene3D" id="3.40.462.20">
    <property type="match status" value="1"/>
</dbReference>
<dbReference type="InterPro" id="IPR016166">
    <property type="entry name" value="FAD-bd_PCMH"/>
</dbReference>
<feature type="domain" description="FAD-binding PCMH-type" evidence="6">
    <location>
        <begin position="97"/>
        <end position="268"/>
    </location>
</feature>
<dbReference type="SUPFAM" id="SSF56176">
    <property type="entry name" value="FAD-binding/transporter-associated domain-like"/>
    <property type="match status" value="1"/>
</dbReference>
<organism evidence="7 8">
    <name type="scientific">Stachybotrys chlorohalonatus (strain IBT 40285)</name>
    <dbReference type="NCBI Taxonomy" id="1283841"/>
    <lineage>
        <taxon>Eukaryota</taxon>
        <taxon>Fungi</taxon>
        <taxon>Dikarya</taxon>
        <taxon>Ascomycota</taxon>
        <taxon>Pezizomycotina</taxon>
        <taxon>Sordariomycetes</taxon>
        <taxon>Hypocreomycetidae</taxon>
        <taxon>Hypocreales</taxon>
        <taxon>Stachybotryaceae</taxon>
        <taxon>Stachybotrys</taxon>
    </lineage>
</organism>
<name>A0A084QH71_STAC4</name>
<keyword evidence="8" id="KW-1185">Reference proteome</keyword>
<dbReference type="OrthoDB" id="415825at2759"/>
<dbReference type="InterPro" id="IPR036318">
    <property type="entry name" value="FAD-bd_PCMH-like_sf"/>
</dbReference>
<dbReference type="PANTHER" id="PTHR42973">
    <property type="entry name" value="BINDING OXIDOREDUCTASE, PUTATIVE (AFU_ORTHOLOGUE AFUA_1G17690)-RELATED"/>
    <property type="match status" value="1"/>
</dbReference>
<dbReference type="PROSITE" id="PS51387">
    <property type="entry name" value="FAD_PCMH"/>
    <property type="match status" value="1"/>
</dbReference>
<dbReference type="Pfam" id="PF01565">
    <property type="entry name" value="FAD_binding_4"/>
    <property type="match status" value="1"/>
</dbReference>
<dbReference type="Gene3D" id="3.30.465.10">
    <property type="match status" value="1"/>
</dbReference>
<evidence type="ECO:0000259" key="6">
    <source>
        <dbReference type="PROSITE" id="PS51387"/>
    </source>
</evidence>
<evidence type="ECO:0000256" key="2">
    <source>
        <dbReference type="ARBA" id="ARBA00005466"/>
    </source>
</evidence>
<dbReference type="InterPro" id="IPR006094">
    <property type="entry name" value="Oxid_FAD_bind_N"/>
</dbReference>
<dbReference type="InterPro" id="IPR016169">
    <property type="entry name" value="FAD-bd_PCMH_sub2"/>
</dbReference>
<dbReference type="InParanoid" id="A0A084QH71"/>
<protein>
    <recommendedName>
        <fullName evidence="6">FAD-binding PCMH-type domain-containing protein</fullName>
    </recommendedName>
</protein>
<evidence type="ECO:0000256" key="5">
    <source>
        <dbReference type="ARBA" id="ARBA00023002"/>
    </source>
</evidence>
<evidence type="ECO:0000256" key="1">
    <source>
        <dbReference type="ARBA" id="ARBA00001974"/>
    </source>
</evidence>
<evidence type="ECO:0000313" key="8">
    <source>
        <dbReference type="Proteomes" id="UP000028524"/>
    </source>
</evidence>
<dbReference type="AlphaFoldDB" id="A0A084QH71"/>
<sequence>GRRLCSFHLTARCAFFHSKLAVPSLSVPHSFLCFWAFTALRSMLRYFPVALLAGAALAAPSLRCRNETAAWPTDIQGLVLDEASPEWENLTARWSTYSAPTFNELFLPHTIEDVSLALGYLSAIDKPFLAQSGGHGYAPSLHVIQNATLINMINFGYINVNDDGTATVGSGSRFRDVVAAVGGAGREFTVGNCPCVGAVGATIGGGLGRLQGLHGLSSDALLSARVVLWNGTIAEVSADSHSDLFWGIRGAGQNFGIIAEAVFQTYPATNGGLQYSADLLIPFENLGAVVDITNDLLNEGLAPALALLFVISYNAEIGQPTIVMNIVYAGPEAEGQAVAELFRPYAVQFQAMMTPWTELANTALFGGFNFPCETAGPIDQYHVLARNIHAETLQEQVQYYAEFMAATPGAAGSSIMIEAFAQQAVQAHSDDFSAFPHRQNFHTALVWAMTWSDDSVGPDADAFAKEWRDRFSESDISGYENMHVYQNYANDDEPLSALYGVDTWRQERLTALKDAYDPHGHFDGYHPVPKSVPDWS</sequence>
<comment type="similarity">
    <text evidence="2">Belongs to the oxygen-dependent FAD-linked oxidoreductase family.</text>
</comment>
<evidence type="ECO:0000256" key="3">
    <source>
        <dbReference type="ARBA" id="ARBA00022630"/>
    </source>
</evidence>
<dbReference type="STRING" id="1283841.A0A084QH71"/>
<gene>
    <name evidence="7" type="ORF">S40285_07628</name>
</gene>
<dbReference type="GO" id="GO:0016491">
    <property type="term" value="F:oxidoreductase activity"/>
    <property type="evidence" value="ECO:0007669"/>
    <property type="project" value="UniProtKB-KW"/>
</dbReference>
<keyword evidence="5" id="KW-0560">Oxidoreductase</keyword>
<evidence type="ECO:0000313" key="7">
    <source>
        <dbReference type="EMBL" id="KFA63306.1"/>
    </source>
</evidence>
<keyword evidence="4" id="KW-0274">FAD</keyword>